<reference evidence="1" key="1">
    <citation type="submission" date="2017-05" db="UniProtKB">
        <authorList>
            <consortium name="EnsemblMetazoa"/>
        </authorList>
    </citation>
    <scope>IDENTIFICATION</scope>
</reference>
<dbReference type="AlphaFoldDB" id="A0A1X7U162"/>
<protein>
    <submittedName>
        <fullName evidence="1">Uncharacterized protein</fullName>
    </submittedName>
</protein>
<proteinExistence type="predicted"/>
<organism evidence="1">
    <name type="scientific">Amphimedon queenslandica</name>
    <name type="common">Sponge</name>
    <dbReference type="NCBI Taxonomy" id="400682"/>
    <lineage>
        <taxon>Eukaryota</taxon>
        <taxon>Metazoa</taxon>
        <taxon>Porifera</taxon>
        <taxon>Demospongiae</taxon>
        <taxon>Heteroscleromorpha</taxon>
        <taxon>Haplosclerida</taxon>
        <taxon>Niphatidae</taxon>
        <taxon>Amphimedon</taxon>
    </lineage>
</organism>
<accession>A0A1X7U162</accession>
<dbReference type="EnsemblMetazoa" id="Aqu2.1.21473_001">
    <property type="protein sequence ID" value="Aqu2.1.21473_001"/>
    <property type="gene ID" value="Aqu2.1.21473"/>
</dbReference>
<dbReference type="InParanoid" id="A0A1X7U162"/>
<evidence type="ECO:0000313" key="1">
    <source>
        <dbReference type="EnsemblMetazoa" id="Aqu2.1.21473_001"/>
    </source>
</evidence>
<name>A0A1X7U162_AMPQE</name>
<sequence length="94" mass="10104">MAGGSREEIVSSIVSLSESMVAKVSELVENPSCCHIKQKGVGFTKASTMFEGDLRKTDSYTEVVSKIAAVVEIDETDAVFLTTKGLMSKMSSYT</sequence>